<gene>
    <name evidence="2" type="ORF">ACFPH6_20535</name>
</gene>
<reference evidence="3" key="1">
    <citation type="journal article" date="2019" name="Int. J. Syst. Evol. Microbiol.">
        <title>The Global Catalogue of Microorganisms (GCM) 10K type strain sequencing project: providing services to taxonomists for standard genome sequencing and annotation.</title>
        <authorList>
            <consortium name="The Broad Institute Genomics Platform"/>
            <consortium name="The Broad Institute Genome Sequencing Center for Infectious Disease"/>
            <person name="Wu L."/>
            <person name="Ma J."/>
        </authorList>
    </citation>
    <scope>NUCLEOTIDE SEQUENCE [LARGE SCALE GENOMIC DNA]</scope>
    <source>
        <strain evidence="3">DT43</strain>
    </source>
</reference>
<proteinExistence type="predicted"/>
<sequence>MNVHTGSERGRHAFRGPPRPSSRTSSHLRAERSFHAARAGPWCTPRSWDGQASGPRRFRPGGSVWSGRCLTNIDTARWDRTITSTLDEVVGLQFSYSYSSPAQLGDQKDAFERDMRRALTEFSPAGTFDELVRTEAIVATRP</sequence>
<organism evidence="2 3">
    <name type="scientific">Streptomyces xiangluensis</name>
    <dbReference type="NCBI Taxonomy" id="2665720"/>
    <lineage>
        <taxon>Bacteria</taxon>
        <taxon>Bacillati</taxon>
        <taxon>Actinomycetota</taxon>
        <taxon>Actinomycetes</taxon>
        <taxon>Kitasatosporales</taxon>
        <taxon>Streptomycetaceae</taxon>
        <taxon>Streptomyces</taxon>
    </lineage>
</organism>
<keyword evidence="3" id="KW-1185">Reference proteome</keyword>
<evidence type="ECO:0000313" key="3">
    <source>
        <dbReference type="Proteomes" id="UP001596012"/>
    </source>
</evidence>
<evidence type="ECO:0000256" key="1">
    <source>
        <dbReference type="SAM" id="MobiDB-lite"/>
    </source>
</evidence>
<evidence type="ECO:0000313" key="2">
    <source>
        <dbReference type="EMBL" id="MFC4466885.1"/>
    </source>
</evidence>
<feature type="region of interest" description="Disordered" evidence="1">
    <location>
        <begin position="1"/>
        <end position="61"/>
    </location>
</feature>
<comment type="caution">
    <text evidence="2">The sequence shown here is derived from an EMBL/GenBank/DDBJ whole genome shotgun (WGS) entry which is preliminary data.</text>
</comment>
<protein>
    <submittedName>
        <fullName evidence="2">Uncharacterized protein</fullName>
    </submittedName>
</protein>
<dbReference type="EMBL" id="JBHSFG010000031">
    <property type="protein sequence ID" value="MFC4466885.1"/>
    <property type="molecule type" value="Genomic_DNA"/>
</dbReference>
<accession>A0ABV8YRW3</accession>
<dbReference type="Proteomes" id="UP001596012">
    <property type="component" value="Unassembled WGS sequence"/>
</dbReference>
<dbReference type="RefSeq" id="WP_386343725.1">
    <property type="nucleotide sequence ID" value="NZ_JBHSFG010000031.1"/>
</dbReference>
<name>A0ABV8YRW3_9ACTN</name>
<feature type="compositionally biased region" description="Basic and acidic residues" evidence="1">
    <location>
        <begin position="1"/>
        <end position="11"/>
    </location>
</feature>